<protein>
    <submittedName>
        <fullName evidence="2">Uncharacterized protein</fullName>
    </submittedName>
</protein>
<name>A0AA46CAT3_9XANT</name>
<dbReference type="AlphaFoldDB" id="A0AA46CAT3"/>
<proteinExistence type="predicted"/>
<evidence type="ECO:0000256" key="1">
    <source>
        <dbReference type="SAM" id="MobiDB-lite"/>
    </source>
</evidence>
<gene>
    <name evidence="2" type="ORF">CPBF424_33540</name>
</gene>
<evidence type="ECO:0000313" key="2">
    <source>
        <dbReference type="EMBL" id="SUZ29513.1"/>
    </source>
</evidence>
<dbReference type="Proteomes" id="UP000254168">
    <property type="component" value="Unassembled WGS sequence"/>
</dbReference>
<organism evidence="2 3">
    <name type="scientific">Xanthomonas euroxanthea</name>
    <dbReference type="NCBI Taxonomy" id="2259622"/>
    <lineage>
        <taxon>Bacteria</taxon>
        <taxon>Pseudomonadati</taxon>
        <taxon>Pseudomonadota</taxon>
        <taxon>Gammaproteobacteria</taxon>
        <taxon>Lysobacterales</taxon>
        <taxon>Lysobacteraceae</taxon>
        <taxon>Xanthomonas</taxon>
    </lineage>
</organism>
<reference evidence="2 3" key="1">
    <citation type="submission" date="2018-06" db="EMBL/GenBank/DDBJ databases">
        <authorList>
            <person name="Pothier F. J."/>
        </authorList>
    </citation>
    <scope>NUCLEOTIDE SEQUENCE [LARGE SCALE GENOMIC DNA]</scope>
    <source>
        <strain evidence="2 3">CPBF 424</strain>
    </source>
</reference>
<accession>A0AA46CAT3</accession>
<keyword evidence="3" id="KW-1185">Reference proteome</keyword>
<sequence>MTDVAEGRTVIGSRVTQARDRSVLPRVRGFCVRRDMHRTGSNVAGRENRGHRQHAVDVWRWHDPLDAFPRNYASFSTAALLLGVSLSRRPVLPLASSSSNHSAPSGPCSTSRMRAPMS</sequence>
<comment type="caution">
    <text evidence="2">The sequence shown here is derived from an EMBL/GenBank/DDBJ whole genome shotgun (WGS) entry which is preliminary data.</text>
</comment>
<feature type="region of interest" description="Disordered" evidence="1">
    <location>
        <begin position="93"/>
        <end position="118"/>
    </location>
</feature>
<dbReference type="EMBL" id="UIHB01000006">
    <property type="protein sequence ID" value="SUZ29513.1"/>
    <property type="molecule type" value="Genomic_DNA"/>
</dbReference>
<feature type="compositionally biased region" description="Low complexity" evidence="1">
    <location>
        <begin position="95"/>
        <end position="109"/>
    </location>
</feature>
<evidence type="ECO:0000313" key="3">
    <source>
        <dbReference type="Proteomes" id="UP000254168"/>
    </source>
</evidence>